<dbReference type="FunFam" id="1.20.1070.10:FF:000059">
    <property type="entry name" value="G protein-coupled receptor 37"/>
    <property type="match status" value="1"/>
</dbReference>
<evidence type="ECO:0000256" key="4">
    <source>
        <dbReference type="ARBA" id="ARBA00004651"/>
    </source>
</evidence>
<evidence type="ECO:0000256" key="3">
    <source>
        <dbReference type="ARBA" id="ARBA00004574"/>
    </source>
</evidence>
<dbReference type="EMBL" id="JAHKSW010000014">
    <property type="protein sequence ID" value="KAG7324019.1"/>
    <property type="molecule type" value="Genomic_DNA"/>
</dbReference>
<dbReference type="GO" id="GO:0043410">
    <property type="term" value="P:positive regulation of MAPK cascade"/>
    <property type="evidence" value="ECO:0007669"/>
    <property type="project" value="TreeGrafter"/>
</dbReference>
<keyword evidence="27" id="KW-1185">Reference proteome</keyword>
<evidence type="ECO:0000256" key="17">
    <source>
        <dbReference type="ARBA" id="ARBA00023157"/>
    </source>
</evidence>
<feature type="region of interest" description="Disordered" evidence="23">
    <location>
        <begin position="768"/>
        <end position="787"/>
    </location>
</feature>
<dbReference type="GO" id="GO:0005634">
    <property type="term" value="C:nucleus"/>
    <property type="evidence" value="ECO:0007669"/>
    <property type="project" value="UniProtKB-SubCell"/>
</dbReference>
<feature type="transmembrane region" description="Helical" evidence="24">
    <location>
        <begin position="1219"/>
        <end position="1242"/>
    </location>
</feature>
<dbReference type="InterPro" id="IPR012340">
    <property type="entry name" value="NA-bd_OB-fold"/>
</dbReference>
<dbReference type="InterPro" id="IPR003909">
    <property type="entry name" value="GPR37_orph"/>
</dbReference>
<keyword evidence="21" id="KW-0539">Nucleus</keyword>
<evidence type="ECO:0000256" key="20">
    <source>
        <dbReference type="ARBA" id="ARBA00023224"/>
    </source>
</evidence>
<sequence length="1304" mass="145400">MPIHTVKCASDLDASAPHHFQRISISDLKLTSDCVHRSVKGEVVQKGPVVSSRQTEPMLKAVIQDKDTQTSDTSQHTSINVIFFGTLAKDFSQTVSQGDIVLLSGFTISKSPTEQTDRLHPCLLEMRSTDACVYVYSSFVSSGPAVVSSESRYTYVPLSELKPSRIVNVYGVVTFFKQPFPTKGTDYCSTLKITDQSDAKVSCTIFSERLDDHPKIFRIGDIIRLHRVKAQMFNGSMTLLTTLGWSTVTFDGMIDSPIEPRTSSRTFHFGEADKRAVEALRHWAASQLLATEATVPLSSVQPKMFFDLTCQLLAKASMDTRCMLLKVWDGTKCAHPLLNLAVAPDALEGETRPSPDRENMIANVLVYDNHVEGASKLKPGMFLRLFNLHAVTQRASEQSADCASALSFHLHGGTSYGKGLCVIPSESPELQPLKRLLENHAARAGEDTVNDVTLLEAWYTPPEAPGEAVNEDFYTVRTCEHAKEQVTLARAKRSTTPMVCHVRAKVKSYQPQNLYQCLKLFCPQCKALVEVPNDEVIARVFQDALRSHQPCSEHWAVTSSVDSISMHVSCEMVQSNTHTQLLFLQGVTLEEMCVISAAHSNVVPVRSDDGRMRLLDFSAPFLFRKDKRYYGCKHCSRSTFVEPEVSGIEMWDEHNVAKALGLQLMQYALLMKFELEDKTDTLEALIWEDAERFFHVTAADASACQDSQDKVQTTMDRLHPPGSSMAQRPWLDLCLCAYTVEENGRTQVCYQITNTEARGSFYTPQFGKSFHTHSGNNAPRSSPESAPSLLTNRKVFNEVDEAHVQWEVTGVRTDIRSGTLIAHTDKTLDTLGSRADTSLPWTHTLERKRMKDPGVYRRARRAARTNQSEIGSVVKKSEILPKPSAQQQPTEPPSVFPTHDPELSFPEEEYEDSTPLGPINTRPRAPGLPNPFYPVTGESYAAYAIILVSVIMFTAGIIGNIAIMCTVCHNYYMRSVSNSLLANLALWDFLITFFCLPLVIFHQLTKDWLLGEFSCKIIPYFEVVSLGVTTFSLCALCIDRFRAASNVRMYYETIENCASTAAKLAVIWLGALLLALPELLIHQLVTEEREVPAEELPEVVNKMLPSERCIIRISTTLPDSLYVLGLTYDGARLWWHFGCYFCLPTVFTIISSVATARKIQQAERTSVRGQREQIHLERRMNCTVVALAILYGFCVIPENVYNVVSAYMAVGMPQRTLDILHLLSQMLLFCKCAVTPVLLLTLCQPFSKAFLQCCCCCLDGCGPPKLSNGTNGDNENETTTELELSPYSTVHREPASYATVSTHC</sequence>
<evidence type="ECO:0000256" key="18">
    <source>
        <dbReference type="ARBA" id="ARBA00023170"/>
    </source>
</evidence>
<feature type="transmembrane region" description="Helical" evidence="24">
    <location>
        <begin position="1180"/>
        <end position="1199"/>
    </location>
</feature>
<comment type="caution">
    <text evidence="26">The sequence shown here is derived from an EMBL/GenBank/DDBJ whole genome shotgun (WGS) entry which is preliminary data.</text>
</comment>
<dbReference type="GO" id="GO:0043235">
    <property type="term" value="C:receptor complex"/>
    <property type="evidence" value="ECO:0007669"/>
    <property type="project" value="TreeGrafter"/>
</dbReference>
<keyword evidence="8" id="KW-1003">Cell membrane</keyword>
<dbReference type="SUPFAM" id="SSF81321">
    <property type="entry name" value="Family A G protein-coupled receptor-like"/>
    <property type="match status" value="1"/>
</dbReference>
<evidence type="ECO:0000259" key="25">
    <source>
        <dbReference type="PROSITE" id="PS50262"/>
    </source>
</evidence>
<evidence type="ECO:0000256" key="23">
    <source>
        <dbReference type="SAM" id="MobiDB-lite"/>
    </source>
</evidence>
<evidence type="ECO:0000256" key="14">
    <source>
        <dbReference type="ARBA" id="ARBA00023040"/>
    </source>
</evidence>
<keyword evidence="20" id="KW-0807">Transducer</keyword>
<keyword evidence="12" id="KW-0779">Telomere</keyword>
<evidence type="ECO:0000256" key="10">
    <source>
        <dbReference type="ARBA" id="ARBA00022729"/>
    </source>
</evidence>
<keyword evidence="9 24" id="KW-0812">Transmembrane</keyword>
<keyword evidence="16 24" id="KW-0472">Membrane</keyword>
<proteinExistence type="inferred from homology"/>
<dbReference type="InterPro" id="IPR048953">
    <property type="entry name" value="POT1_C_insert"/>
</dbReference>
<evidence type="ECO:0000256" key="5">
    <source>
        <dbReference type="ARBA" id="ARBA00008442"/>
    </source>
</evidence>
<evidence type="ECO:0000256" key="15">
    <source>
        <dbReference type="ARBA" id="ARBA00023125"/>
    </source>
</evidence>
<dbReference type="CDD" id="cd20374">
    <property type="entry name" value="Pot1C"/>
    <property type="match status" value="1"/>
</dbReference>
<evidence type="ECO:0000256" key="16">
    <source>
        <dbReference type="ARBA" id="ARBA00023136"/>
    </source>
</evidence>
<evidence type="ECO:0000256" key="9">
    <source>
        <dbReference type="ARBA" id="ARBA00022692"/>
    </source>
</evidence>
<feature type="compositionally biased region" description="Polar residues" evidence="23">
    <location>
        <begin position="772"/>
        <end position="787"/>
    </location>
</feature>
<reference evidence="26 27" key="1">
    <citation type="submission" date="2021-06" db="EMBL/GenBank/DDBJ databases">
        <title>Chromosome-level genome assembly of the red-tail catfish (Hemibagrus wyckioides).</title>
        <authorList>
            <person name="Shao F."/>
        </authorList>
    </citation>
    <scope>NUCLEOTIDE SEQUENCE [LARGE SCALE GENOMIC DNA]</scope>
    <source>
        <strain evidence="26">EC202008001</strain>
        <tissue evidence="26">Blood</tissue>
    </source>
</reference>
<keyword evidence="22" id="KW-0966">Cell projection</keyword>
<dbReference type="GO" id="GO:0000723">
    <property type="term" value="P:telomere maintenance"/>
    <property type="evidence" value="ECO:0007669"/>
    <property type="project" value="InterPro"/>
</dbReference>
<dbReference type="GO" id="GO:0043047">
    <property type="term" value="F:single-stranded telomeric DNA binding"/>
    <property type="evidence" value="ECO:0007669"/>
    <property type="project" value="InterPro"/>
</dbReference>
<feature type="transmembrane region" description="Helical" evidence="24">
    <location>
        <begin position="1058"/>
        <end position="1076"/>
    </location>
</feature>
<dbReference type="SMART" id="SM00976">
    <property type="entry name" value="Telo_bind"/>
    <property type="match status" value="1"/>
</dbReference>
<comment type="subcellular location">
    <subcellularLocation>
        <location evidence="4">Cell membrane</location>
        <topology evidence="4">Multi-pass membrane protein</topology>
    </subcellularLocation>
    <subcellularLocation>
        <location evidence="2">Cell projection</location>
    </subcellularLocation>
    <subcellularLocation>
        <location evidence="3">Chromosome</location>
        <location evidence="3">Telomere</location>
    </subcellularLocation>
    <subcellularLocation>
        <location evidence="1">Nucleus</location>
    </subcellularLocation>
</comment>
<dbReference type="PANTHER" id="PTHR46216">
    <property type="entry name" value="PROSAPOSIN RECEPTOR GPR37 FAMILY MEMBER"/>
    <property type="match status" value="1"/>
</dbReference>
<feature type="domain" description="G-protein coupled receptors family 1 profile" evidence="25">
    <location>
        <begin position="959"/>
        <end position="1239"/>
    </location>
</feature>
<dbReference type="Gene3D" id="2.40.50.140">
    <property type="entry name" value="Nucleic acid-binding proteins"/>
    <property type="match status" value="2"/>
</dbReference>
<evidence type="ECO:0000313" key="26">
    <source>
        <dbReference type="EMBL" id="KAG7324019.1"/>
    </source>
</evidence>
<evidence type="ECO:0000256" key="21">
    <source>
        <dbReference type="ARBA" id="ARBA00023242"/>
    </source>
</evidence>
<feature type="transmembrane region" description="Helical" evidence="24">
    <location>
        <begin position="1133"/>
        <end position="1159"/>
    </location>
</feature>
<gene>
    <name evidence="26" type="ORF">KOW79_012035</name>
</gene>
<dbReference type="OrthoDB" id="2186770at2759"/>
<evidence type="ECO:0000256" key="12">
    <source>
        <dbReference type="ARBA" id="ARBA00022895"/>
    </source>
</evidence>
<keyword evidence="14" id="KW-0297">G-protein coupled receptor</keyword>
<dbReference type="Pfam" id="PF00001">
    <property type="entry name" value="7tm_1"/>
    <property type="match status" value="1"/>
</dbReference>
<comment type="similarity">
    <text evidence="5">Belongs to the telombin family.</text>
</comment>
<evidence type="ECO:0000256" key="7">
    <source>
        <dbReference type="ARBA" id="ARBA00022454"/>
    </source>
</evidence>
<keyword evidence="17" id="KW-1015">Disulfide bond</keyword>
<dbReference type="Pfam" id="PF02765">
    <property type="entry name" value="POT1"/>
    <property type="match status" value="1"/>
</dbReference>
<dbReference type="CDD" id="cd15127">
    <property type="entry name" value="7tmA_GPR37"/>
    <property type="match status" value="1"/>
</dbReference>
<dbReference type="PRINTS" id="PR00237">
    <property type="entry name" value="GPCRRHODOPSN"/>
</dbReference>
<feature type="transmembrane region" description="Helical" evidence="24">
    <location>
        <begin position="1017"/>
        <end position="1038"/>
    </location>
</feature>
<evidence type="ECO:0000256" key="19">
    <source>
        <dbReference type="ARBA" id="ARBA00023180"/>
    </source>
</evidence>
<dbReference type="InterPro" id="IPR011564">
    <property type="entry name" value="Telomer_end-bd_POT1/Cdc13"/>
</dbReference>
<dbReference type="GO" id="GO:0036505">
    <property type="term" value="F:prosaposin receptor activity"/>
    <property type="evidence" value="ECO:0007669"/>
    <property type="project" value="TreeGrafter"/>
</dbReference>
<dbReference type="InterPro" id="IPR000276">
    <property type="entry name" value="GPCR_Rhodpsn"/>
</dbReference>
<keyword evidence="11" id="KW-0832">Ubl conjugation</keyword>
<name>A0A9D3SLV6_9TELE</name>
<feature type="transmembrane region" description="Helical" evidence="24">
    <location>
        <begin position="980"/>
        <end position="1005"/>
    </location>
</feature>
<dbReference type="PANTHER" id="PTHR46216:SF3">
    <property type="entry name" value="PROSAPOSIN RECEPTOR GPR37"/>
    <property type="match status" value="1"/>
</dbReference>
<keyword evidence="18" id="KW-0675">Receptor</keyword>
<keyword evidence="13 24" id="KW-1133">Transmembrane helix</keyword>
<evidence type="ECO:0000256" key="1">
    <source>
        <dbReference type="ARBA" id="ARBA00004123"/>
    </source>
</evidence>
<evidence type="ECO:0000313" key="27">
    <source>
        <dbReference type="Proteomes" id="UP000824219"/>
    </source>
</evidence>
<dbReference type="GO" id="GO:0005886">
    <property type="term" value="C:plasma membrane"/>
    <property type="evidence" value="ECO:0007669"/>
    <property type="project" value="UniProtKB-SubCell"/>
</dbReference>
<organism evidence="26 27">
    <name type="scientific">Hemibagrus wyckioides</name>
    <dbReference type="NCBI Taxonomy" id="337641"/>
    <lineage>
        <taxon>Eukaryota</taxon>
        <taxon>Metazoa</taxon>
        <taxon>Chordata</taxon>
        <taxon>Craniata</taxon>
        <taxon>Vertebrata</taxon>
        <taxon>Euteleostomi</taxon>
        <taxon>Actinopterygii</taxon>
        <taxon>Neopterygii</taxon>
        <taxon>Teleostei</taxon>
        <taxon>Ostariophysi</taxon>
        <taxon>Siluriformes</taxon>
        <taxon>Bagridae</taxon>
        <taxon>Hemibagrus</taxon>
    </lineage>
</organism>
<dbReference type="PRINTS" id="PR01421">
    <property type="entry name" value="GPR37ORPHANR"/>
</dbReference>
<dbReference type="CDD" id="cd04497">
    <property type="entry name" value="hPOT1_OB1_like"/>
    <property type="match status" value="1"/>
</dbReference>
<dbReference type="GO" id="GO:0042995">
    <property type="term" value="C:cell projection"/>
    <property type="evidence" value="ECO:0007669"/>
    <property type="project" value="UniProtKB-SubCell"/>
</dbReference>
<dbReference type="Pfam" id="PF21375">
    <property type="entry name" value="POT1_C_insert"/>
    <property type="match status" value="1"/>
</dbReference>
<keyword evidence="10" id="KW-0732">Signal</keyword>
<evidence type="ECO:0000256" key="22">
    <source>
        <dbReference type="ARBA" id="ARBA00023273"/>
    </source>
</evidence>
<evidence type="ECO:0000256" key="13">
    <source>
        <dbReference type="ARBA" id="ARBA00022989"/>
    </source>
</evidence>
<accession>A0A9D3SLV6</accession>
<dbReference type="PROSITE" id="PS50262">
    <property type="entry name" value="G_PROTEIN_RECEP_F1_2"/>
    <property type="match status" value="1"/>
</dbReference>
<evidence type="ECO:0000256" key="2">
    <source>
        <dbReference type="ARBA" id="ARBA00004316"/>
    </source>
</evidence>
<keyword evidence="15" id="KW-0238">DNA-binding</keyword>
<dbReference type="SUPFAM" id="SSF50249">
    <property type="entry name" value="Nucleic acid-binding proteins"/>
    <property type="match status" value="2"/>
</dbReference>
<dbReference type="Pfam" id="PF16686">
    <property type="entry name" value="POT1PC"/>
    <property type="match status" value="1"/>
</dbReference>
<dbReference type="GO" id="GO:0000781">
    <property type="term" value="C:chromosome, telomeric region"/>
    <property type="evidence" value="ECO:0007669"/>
    <property type="project" value="UniProtKB-SubCell"/>
</dbReference>
<dbReference type="Gene3D" id="1.20.1070.10">
    <property type="entry name" value="Rhodopsin 7-helix transmembrane proteins"/>
    <property type="match status" value="1"/>
</dbReference>
<feature type="transmembrane region" description="Helical" evidence="24">
    <location>
        <begin position="940"/>
        <end position="968"/>
    </location>
</feature>
<protein>
    <recommendedName>
        <fullName evidence="6">Protection of telomeres protein 1</fullName>
    </recommendedName>
</protein>
<dbReference type="GO" id="GO:0008528">
    <property type="term" value="F:G protein-coupled peptide receptor activity"/>
    <property type="evidence" value="ECO:0007669"/>
    <property type="project" value="TreeGrafter"/>
</dbReference>
<keyword evidence="19" id="KW-0325">Glycoprotein</keyword>
<keyword evidence="7" id="KW-0158">Chromosome</keyword>
<dbReference type="FunFam" id="2.40.50.140:FF:000119">
    <property type="entry name" value="Protection of telomeres 1 homolog"/>
    <property type="match status" value="1"/>
</dbReference>
<dbReference type="InterPro" id="IPR032042">
    <property type="entry name" value="POT1PC"/>
</dbReference>
<feature type="region of interest" description="Disordered" evidence="23">
    <location>
        <begin position="860"/>
        <end position="923"/>
    </location>
</feature>
<evidence type="ECO:0000256" key="24">
    <source>
        <dbReference type="SAM" id="Phobius"/>
    </source>
</evidence>
<evidence type="ECO:0000256" key="11">
    <source>
        <dbReference type="ARBA" id="ARBA00022843"/>
    </source>
</evidence>
<dbReference type="InterPro" id="IPR017452">
    <property type="entry name" value="GPCR_Rhodpsn_7TM"/>
</dbReference>
<dbReference type="GO" id="GO:0007193">
    <property type="term" value="P:adenylate cyclase-inhibiting G protein-coupled receptor signaling pathway"/>
    <property type="evidence" value="ECO:0007669"/>
    <property type="project" value="TreeGrafter"/>
</dbReference>
<dbReference type="Proteomes" id="UP000824219">
    <property type="component" value="Linkage Group LG14"/>
</dbReference>
<evidence type="ECO:0000256" key="6">
    <source>
        <dbReference type="ARBA" id="ARBA00015253"/>
    </source>
</evidence>
<evidence type="ECO:0000256" key="8">
    <source>
        <dbReference type="ARBA" id="ARBA00022475"/>
    </source>
</evidence>